<dbReference type="AlphaFoldDB" id="A7S828"/>
<keyword evidence="2" id="KW-1003">Cell membrane</keyword>
<protein>
    <recommendedName>
        <fullName evidence="8">G-protein coupled receptors family 1 profile domain-containing protein</fullName>
    </recommendedName>
</protein>
<proteinExistence type="predicted"/>
<feature type="transmembrane region" description="Helical" evidence="7">
    <location>
        <begin position="78"/>
        <end position="96"/>
    </location>
</feature>
<evidence type="ECO:0000313" key="9">
    <source>
        <dbReference type="EMBL" id="EDO40118.1"/>
    </source>
</evidence>
<sequence length="311" mass="35494">MVGTYTVDELSLHYKAILIVEGCIVALVNILAIVVLLRKSFRVKKATYFVLSMTVADLQAGVSCLLSAAGIAMRYAEMWLLIVLTASLFSLVAISIERTYAVFLPFKHRSSQGCSYIIWIVLINILSVCRMIYPLLARLSPQYDPLTDFIIWCAVSLTSLTIMIICYISIWVKMRFGRTFDPEQSSRNNAKLGKTLCIVNITTLVCFLPQFIILGMIDLNWWQNPHYFFFLFFLENSNSFWNVLVYSIRMPEFRRELREIFKLASGTGCRKVGPRQHDRSRDQSNAVNADPLSRDEPVLVLGNLQMSPCDQ</sequence>
<dbReference type="InterPro" id="IPR000276">
    <property type="entry name" value="GPCR_Rhodpsn"/>
</dbReference>
<feature type="transmembrane region" description="Helical" evidence="7">
    <location>
        <begin position="49"/>
        <end position="72"/>
    </location>
</feature>
<dbReference type="EMBL" id="DS469596">
    <property type="protein sequence ID" value="EDO40118.1"/>
    <property type="molecule type" value="Genomic_DNA"/>
</dbReference>
<dbReference type="GO" id="GO:0005886">
    <property type="term" value="C:plasma membrane"/>
    <property type="evidence" value="ECO:0007669"/>
    <property type="project" value="UniProtKB-SubCell"/>
</dbReference>
<dbReference type="InterPro" id="IPR017452">
    <property type="entry name" value="GPCR_Rhodpsn_7TM"/>
</dbReference>
<evidence type="ECO:0000256" key="5">
    <source>
        <dbReference type="ARBA" id="ARBA00023136"/>
    </source>
</evidence>
<organism evidence="9 10">
    <name type="scientific">Nematostella vectensis</name>
    <name type="common">Starlet sea anemone</name>
    <dbReference type="NCBI Taxonomy" id="45351"/>
    <lineage>
        <taxon>Eukaryota</taxon>
        <taxon>Metazoa</taxon>
        <taxon>Cnidaria</taxon>
        <taxon>Anthozoa</taxon>
        <taxon>Hexacorallia</taxon>
        <taxon>Actiniaria</taxon>
        <taxon>Edwardsiidae</taxon>
        <taxon>Nematostella</taxon>
    </lineage>
</organism>
<dbReference type="CDD" id="cd00637">
    <property type="entry name" value="7tm_classA_rhodopsin-like"/>
    <property type="match status" value="1"/>
</dbReference>
<gene>
    <name evidence="9" type="ORF">NEMVEDRAFT_v1g208235</name>
</gene>
<evidence type="ECO:0000256" key="1">
    <source>
        <dbReference type="ARBA" id="ARBA00004651"/>
    </source>
</evidence>
<name>A7S828_NEMVE</name>
<feature type="transmembrane region" description="Helical" evidence="7">
    <location>
        <begin position="149"/>
        <end position="172"/>
    </location>
</feature>
<dbReference type="Pfam" id="PF00001">
    <property type="entry name" value="7tm_1"/>
    <property type="match status" value="1"/>
</dbReference>
<reference evidence="9 10" key="1">
    <citation type="journal article" date="2007" name="Science">
        <title>Sea anemone genome reveals ancestral eumetazoan gene repertoire and genomic organization.</title>
        <authorList>
            <person name="Putnam N.H."/>
            <person name="Srivastava M."/>
            <person name="Hellsten U."/>
            <person name="Dirks B."/>
            <person name="Chapman J."/>
            <person name="Salamov A."/>
            <person name="Terry A."/>
            <person name="Shapiro H."/>
            <person name="Lindquist E."/>
            <person name="Kapitonov V.V."/>
            <person name="Jurka J."/>
            <person name="Genikhovich G."/>
            <person name="Grigoriev I.V."/>
            <person name="Lucas S.M."/>
            <person name="Steele R.E."/>
            <person name="Finnerty J.R."/>
            <person name="Technau U."/>
            <person name="Martindale M.Q."/>
            <person name="Rokhsar D.S."/>
        </authorList>
    </citation>
    <scope>NUCLEOTIDE SEQUENCE [LARGE SCALE GENOMIC DNA]</scope>
    <source>
        <strain evidence="10">CH2 X CH6</strain>
    </source>
</reference>
<dbReference type="GO" id="GO:0004930">
    <property type="term" value="F:G protein-coupled receptor activity"/>
    <property type="evidence" value="ECO:0007669"/>
    <property type="project" value="InterPro"/>
</dbReference>
<feature type="transmembrane region" description="Helical" evidence="7">
    <location>
        <begin position="192"/>
        <end position="215"/>
    </location>
</feature>
<comment type="subcellular location">
    <subcellularLocation>
        <location evidence="1">Cell membrane</location>
        <topology evidence="1">Multi-pass membrane protein</topology>
    </subcellularLocation>
</comment>
<evidence type="ECO:0000259" key="8">
    <source>
        <dbReference type="PROSITE" id="PS50262"/>
    </source>
</evidence>
<keyword evidence="3 7" id="KW-0812">Transmembrane</keyword>
<accession>A7S828</accession>
<dbReference type="PANTHER" id="PTHR22750">
    <property type="entry name" value="G-PROTEIN COUPLED RECEPTOR"/>
    <property type="match status" value="1"/>
</dbReference>
<dbReference type="PROSITE" id="PS50262">
    <property type="entry name" value="G_PROTEIN_RECEP_F1_2"/>
    <property type="match status" value="1"/>
</dbReference>
<dbReference type="PRINTS" id="PR00237">
    <property type="entry name" value="GPCRRHODOPSN"/>
</dbReference>
<keyword evidence="4 7" id="KW-1133">Transmembrane helix</keyword>
<evidence type="ECO:0000313" key="10">
    <source>
        <dbReference type="Proteomes" id="UP000001593"/>
    </source>
</evidence>
<feature type="transmembrane region" description="Helical" evidence="7">
    <location>
        <begin position="227"/>
        <end position="248"/>
    </location>
</feature>
<evidence type="ECO:0000256" key="2">
    <source>
        <dbReference type="ARBA" id="ARBA00022475"/>
    </source>
</evidence>
<dbReference type="Gene3D" id="1.20.1070.10">
    <property type="entry name" value="Rhodopsin 7-helix transmembrane proteins"/>
    <property type="match status" value="1"/>
</dbReference>
<feature type="region of interest" description="Disordered" evidence="6">
    <location>
        <begin position="268"/>
        <end position="290"/>
    </location>
</feature>
<evidence type="ECO:0000256" key="4">
    <source>
        <dbReference type="ARBA" id="ARBA00022989"/>
    </source>
</evidence>
<keyword evidence="5 7" id="KW-0472">Membrane</keyword>
<keyword evidence="10" id="KW-1185">Reference proteome</keyword>
<evidence type="ECO:0000256" key="6">
    <source>
        <dbReference type="SAM" id="MobiDB-lite"/>
    </source>
</evidence>
<feature type="transmembrane region" description="Helical" evidence="7">
    <location>
        <begin position="116"/>
        <end position="137"/>
    </location>
</feature>
<evidence type="ECO:0000256" key="7">
    <source>
        <dbReference type="SAM" id="Phobius"/>
    </source>
</evidence>
<dbReference type="InParanoid" id="A7S828"/>
<dbReference type="OMA" id="WIVLINI"/>
<evidence type="ECO:0000256" key="3">
    <source>
        <dbReference type="ARBA" id="ARBA00022692"/>
    </source>
</evidence>
<dbReference type="Proteomes" id="UP000001593">
    <property type="component" value="Unassembled WGS sequence"/>
</dbReference>
<dbReference type="HOGENOM" id="CLU_009579_16_2_1"/>
<feature type="transmembrane region" description="Helical" evidence="7">
    <location>
        <begin position="12"/>
        <end position="37"/>
    </location>
</feature>
<dbReference type="PhylomeDB" id="A7S828"/>
<feature type="domain" description="G-protein coupled receptors family 1 profile" evidence="8">
    <location>
        <begin position="28"/>
        <end position="246"/>
    </location>
</feature>
<dbReference type="SUPFAM" id="SSF81321">
    <property type="entry name" value="Family A G protein-coupled receptor-like"/>
    <property type="match status" value="1"/>
</dbReference>